<dbReference type="EMBL" id="JABANE010000004">
    <property type="protein sequence ID" value="NME66734.1"/>
    <property type="molecule type" value="Genomic_DNA"/>
</dbReference>
<accession>A0A7X9P139</accession>
<keyword evidence="3" id="KW-0732">Signal</keyword>
<evidence type="ECO:0000256" key="5">
    <source>
        <dbReference type="ARBA" id="ARBA00022807"/>
    </source>
</evidence>
<evidence type="ECO:0000256" key="4">
    <source>
        <dbReference type="ARBA" id="ARBA00022801"/>
    </source>
</evidence>
<dbReference type="SUPFAM" id="SSF54001">
    <property type="entry name" value="Cysteine proteinases"/>
    <property type="match status" value="1"/>
</dbReference>
<reference evidence="7 8" key="1">
    <citation type="submission" date="2020-04" db="EMBL/GenBank/DDBJ databases">
        <title>Flammeovirga sp. SR4, a novel species isolated from seawater.</title>
        <authorList>
            <person name="Wang X."/>
        </authorList>
    </citation>
    <scope>NUCLEOTIDE SEQUENCE [LARGE SCALE GENOMIC DNA]</scope>
    <source>
        <strain evidence="7 8">ATCC 23126</strain>
    </source>
</reference>
<organism evidence="7 8">
    <name type="scientific">Flammeovirga aprica JL-4</name>
    <dbReference type="NCBI Taxonomy" id="694437"/>
    <lineage>
        <taxon>Bacteria</taxon>
        <taxon>Pseudomonadati</taxon>
        <taxon>Bacteroidota</taxon>
        <taxon>Cytophagia</taxon>
        <taxon>Cytophagales</taxon>
        <taxon>Flammeovirgaceae</taxon>
        <taxon>Flammeovirga</taxon>
    </lineage>
</organism>
<keyword evidence="5" id="KW-0788">Thiol protease</keyword>
<dbReference type="Pfam" id="PF01640">
    <property type="entry name" value="Peptidase_C10"/>
    <property type="match status" value="1"/>
</dbReference>
<dbReference type="InterPro" id="IPR038765">
    <property type="entry name" value="Papain-like_cys_pep_sf"/>
</dbReference>
<gene>
    <name evidence="7" type="ORF">HHU12_02040</name>
</gene>
<keyword evidence="4" id="KW-0378">Hydrolase</keyword>
<dbReference type="Proteomes" id="UP000576082">
    <property type="component" value="Unassembled WGS sequence"/>
</dbReference>
<dbReference type="InterPro" id="IPR025896">
    <property type="entry name" value="Spi_Prtas-inh"/>
</dbReference>
<comment type="similarity">
    <text evidence="1">Belongs to the peptidase C10 family.</text>
</comment>
<dbReference type="InterPro" id="IPR044934">
    <property type="entry name" value="Streptopain_sf"/>
</dbReference>
<protein>
    <recommendedName>
        <fullName evidence="6">Spi protease inhibitor domain-containing protein</fullName>
    </recommendedName>
</protein>
<evidence type="ECO:0000256" key="3">
    <source>
        <dbReference type="ARBA" id="ARBA00022729"/>
    </source>
</evidence>
<dbReference type="GO" id="GO:0006508">
    <property type="term" value="P:proteolysis"/>
    <property type="evidence" value="ECO:0007669"/>
    <property type="project" value="UniProtKB-KW"/>
</dbReference>
<name>A0A7X9P139_9BACT</name>
<evidence type="ECO:0000313" key="7">
    <source>
        <dbReference type="EMBL" id="NME66734.1"/>
    </source>
</evidence>
<dbReference type="AlphaFoldDB" id="A0A7X9P139"/>
<proteinExistence type="inferred from homology"/>
<dbReference type="Pfam" id="PF13734">
    <property type="entry name" value="Inhibitor_I69"/>
    <property type="match status" value="1"/>
</dbReference>
<evidence type="ECO:0000256" key="2">
    <source>
        <dbReference type="ARBA" id="ARBA00022670"/>
    </source>
</evidence>
<keyword evidence="2" id="KW-0645">Protease</keyword>
<dbReference type="Gene3D" id="3.90.70.50">
    <property type="entry name" value="Peptidase C10, streptopain"/>
    <property type="match status" value="2"/>
</dbReference>
<sequence>MFLISVLTVASCQKDDNDTIFSDENFAKSTVNFVPENQIISIASKIRFPLEGGFNTANHSSSRIKTINKEIENILKVPDQTGEVALYIINYKDSGFIIISADNRINPVRAFSLKDKFPVDTETLPNGLIGWLSESSYMIGEIRTLDKDQTETILQTWDQSEIQASIMLIDPDDGNHCEDQSTYVGPYLTTEWGQWGGYNDFSPNLGCAYTQGKAPSGCVATAMAQVMKYHEYPYNYNWEAMPNNIGSTETSILMKDIGDAVGMTWGCDGSGASMSAATSGYANVFNYKSAHLASFNHETVK</sequence>
<comment type="caution">
    <text evidence="7">The sequence shown here is derived from an EMBL/GenBank/DDBJ whole genome shotgun (WGS) entry which is preliminary data.</text>
</comment>
<dbReference type="GO" id="GO:0008234">
    <property type="term" value="F:cysteine-type peptidase activity"/>
    <property type="evidence" value="ECO:0007669"/>
    <property type="project" value="UniProtKB-KW"/>
</dbReference>
<dbReference type="InterPro" id="IPR000200">
    <property type="entry name" value="Peptidase_C10"/>
</dbReference>
<evidence type="ECO:0000256" key="1">
    <source>
        <dbReference type="ARBA" id="ARBA00009693"/>
    </source>
</evidence>
<keyword evidence="8" id="KW-1185">Reference proteome</keyword>
<evidence type="ECO:0000313" key="8">
    <source>
        <dbReference type="Proteomes" id="UP000576082"/>
    </source>
</evidence>
<feature type="domain" description="Spi protease inhibitor" evidence="6">
    <location>
        <begin position="79"/>
        <end position="134"/>
    </location>
</feature>
<evidence type="ECO:0000259" key="6">
    <source>
        <dbReference type="Pfam" id="PF13734"/>
    </source>
</evidence>